<protein>
    <submittedName>
        <fullName evidence="1">Uncharacterized protein</fullName>
    </submittedName>
</protein>
<name>A0A4Y2I0U6_ARAVE</name>
<evidence type="ECO:0000313" key="2">
    <source>
        <dbReference type="Proteomes" id="UP000499080"/>
    </source>
</evidence>
<evidence type="ECO:0000313" key="1">
    <source>
        <dbReference type="EMBL" id="GBM71233.1"/>
    </source>
</evidence>
<dbReference type="EMBL" id="BGPR01002301">
    <property type="protein sequence ID" value="GBM71233.1"/>
    <property type="molecule type" value="Genomic_DNA"/>
</dbReference>
<dbReference type="Proteomes" id="UP000499080">
    <property type="component" value="Unassembled WGS sequence"/>
</dbReference>
<organism evidence="1 2">
    <name type="scientific">Araneus ventricosus</name>
    <name type="common">Orbweaver spider</name>
    <name type="synonym">Epeira ventricosa</name>
    <dbReference type="NCBI Taxonomy" id="182803"/>
    <lineage>
        <taxon>Eukaryota</taxon>
        <taxon>Metazoa</taxon>
        <taxon>Ecdysozoa</taxon>
        <taxon>Arthropoda</taxon>
        <taxon>Chelicerata</taxon>
        <taxon>Arachnida</taxon>
        <taxon>Araneae</taxon>
        <taxon>Araneomorphae</taxon>
        <taxon>Entelegynae</taxon>
        <taxon>Araneoidea</taxon>
        <taxon>Araneidae</taxon>
        <taxon>Araneus</taxon>
    </lineage>
</organism>
<accession>A0A4Y2I0U6</accession>
<sequence length="102" mass="11066">MALQCHQPSRGPSCTQHSPCPFSPGSSVMQLFPVGLSEVYLGGDPMSTTLKDNILRAVTSIPGDMLLSTVKNIVYGMRCEDHENGGRIERGLVLWFTVISSL</sequence>
<dbReference type="AlphaFoldDB" id="A0A4Y2I0U6"/>
<keyword evidence="2" id="KW-1185">Reference proteome</keyword>
<gene>
    <name evidence="1" type="ORF">AVEN_113403_1</name>
</gene>
<reference evidence="1 2" key="1">
    <citation type="journal article" date="2019" name="Sci. Rep.">
        <title>Orb-weaving spider Araneus ventricosus genome elucidates the spidroin gene catalogue.</title>
        <authorList>
            <person name="Kono N."/>
            <person name="Nakamura H."/>
            <person name="Ohtoshi R."/>
            <person name="Moran D.A.P."/>
            <person name="Shinohara A."/>
            <person name="Yoshida Y."/>
            <person name="Fujiwara M."/>
            <person name="Mori M."/>
            <person name="Tomita M."/>
            <person name="Arakawa K."/>
        </authorList>
    </citation>
    <scope>NUCLEOTIDE SEQUENCE [LARGE SCALE GENOMIC DNA]</scope>
</reference>
<comment type="caution">
    <text evidence="1">The sequence shown here is derived from an EMBL/GenBank/DDBJ whole genome shotgun (WGS) entry which is preliminary data.</text>
</comment>
<proteinExistence type="predicted"/>
<dbReference type="OrthoDB" id="6465164at2759"/>